<dbReference type="RefSeq" id="WP_145083012.1">
    <property type="nucleotide sequence ID" value="NZ_CP036298.1"/>
</dbReference>
<evidence type="ECO:0000313" key="1">
    <source>
        <dbReference type="EMBL" id="QDV26715.1"/>
    </source>
</evidence>
<sequence length="81" mass="9009">MQAAETIEPLGTVPLSSLPIVRAYALLRGETEGRWLTPEQIAEIGHVCGEIRQLGETWCATCERWWAIVARIDTEGELGRC</sequence>
<dbReference type="KEGG" id="ahel:Q31a_50940"/>
<gene>
    <name evidence="1" type="ORF">Q31a_50940</name>
</gene>
<proteinExistence type="predicted"/>
<accession>A0A518GDN2</accession>
<dbReference type="EMBL" id="CP036298">
    <property type="protein sequence ID" value="QDV26715.1"/>
    <property type="molecule type" value="Genomic_DNA"/>
</dbReference>
<dbReference type="Proteomes" id="UP000318017">
    <property type="component" value="Chromosome"/>
</dbReference>
<reference evidence="1 2" key="1">
    <citation type="submission" date="2019-02" db="EMBL/GenBank/DDBJ databases">
        <title>Deep-cultivation of Planctomycetes and their phenomic and genomic characterization uncovers novel biology.</title>
        <authorList>
            <person name="Wiegand S."/>
            <person name="Jogler M."/>
            <person name="Boedeker C."/>
            <person name="Pinto D."/>
            <person name="Vollmers J."/>
            <person name="Rivas-Marin E."/>
            <person name="Kohn T."/>
            <person name="Peeters S.H."/>
            <person name="Heuer A."/>
            <person name="Rast P."/>
            <person name="Oberbeckmann S."/>
            <person name="Bunk B."/>
            <person name="Jeske O."/>
            <person name="Meyerdierks A."/>
            <person name="Storesund J.E."/>
            <person name="Kallscheuer N."/>
            <person name="Luecker S."/>
            <person name="Lage O.M."/>
            <person name="Pohl T."/>
            <person name="Merkel B.J."/>
            <person name="Hornburger P."/>
            <person name="Mueller R.-W."/>
            <person name="Bruemmer F."/>
            <person name="Labrenz M."/>
            <person name="Spormann A.M."/>
            <person name="Op den Camp H."/>
            <person name="Overmann J."/>
            <person name="Amann R."/>
            <person name="Jetten M.S.M."/>
            <person name="Mascher T."/>
            <person name="Medema M.H."/>
            <person name="Devos D.P."/>
            <person name="Kaster A.-K."/>
            <person name="Ovreas L."/>
            <person name="Rohde M."/>
            <person name="Galperin M.Y."/>
            <person name="Jogler C."/>
        </authorList>
    </citation>
    <scope>NUCLEOTIDE SEQUENCE [LARGE SCALE GENOMIC DNA]</scope>
    <source>
        <strain evidence="1 2">Q31a</strain>
    </source>
</reference>
<organism evidence="1 2">
    <name type="scientific">Aureliella helgolandensis</name>
    <dbReference type="NCBI Taxonomy" id="2527968"/>
    <lineage>
        <taxon>Bacteria</taxon>
        <taxon>Pseudomonadati</taxon>
        <taxon>Planctomycetota</taxon>
        <taxon>Planctomycetia</taxon>
        <taxon>Pirellulales</taxon>
        <taxon>Pirellulaceae</taxon>
        <taxon>Aureliella</taxon>
    </lineage>
</organism>
<dbReference type="AlphaFoldDB" id="A0A518GDN2"/>
<keyword evidence="2" id="KW-1185">Reference proteome</keyword>
<protein>
    <submittedName>
        <fullName evidence="1">Uncharacterized protein</fullName>
    </submittedName>
</protein>
<name>A0A518GDN2_9BACT</name>
<evidence type="ECO:0000313" key="2">
    <source>
        <dbReference type="Proteomes" id="UP000318017"/>
    </source>
</evidence>